<evidence type="ECO:0000256" key="4">
    <source>
        <dbReference type="ARBA" id="ARBA00023125"/>
    </source>
</evidence>
<evidence type="ECO:0000313" key="8">
    <source>
        <dbReference type="Proteomes" id="UP000001417"/>
    </source>
</evidence>
<comment type="similarity">
    <text evidence="1">Belongs to the LysR transcriptional regulatory family.</text>
</comment>
<accession>Q81EN6</accession>
<dbReference type="PANTHER" id="PTHR30126">
    <property type="entry name" value="HTH-TYPE TRANSCRIPTIONAL REGULATOR"/>
    <property type="match status" value="1"/>
</dbReference>
<dbReference type="GO" id="GO:0006355">
    <property type="term" value="P:regulation of DNA-templated transcription"/>
    <property type="evidence" value="ECO:0000318"/>
    <property type="project" value="GO_Central"/>
</dbReference>
<evidence type="ECO:0000256" key="2">
    <source>
        <dbReference type="ARBA" id="ARBA00018718"/>
    </source>
</evidence>
<dbReference type="PANTHER" id="PTHR30126:SF93">
    <property type="entry name" value="HTH LYSR-TYPE DOMAIN-CONTAINING PROTEIN"/>
    <property type="match status" value="1"/>
</dbReference>
<dbReference type="HOGENOM" id="CLU_039613_6_1_9"/>
<dbReference type="KEGG" id="bce:BC1932"/>
<dbReference type="FunFam" id="1.10.10.10:FF:000001">
    <property type="entry name" value="LysR family transcriptional regulator"/>
    <property type="match status" value="1"/>
</dbReference>
<dbReference type="GO" id="GO:0000976">
    <property type="term" value="F:transcription cis-regulatory region binding"/>
    <property type="evidence" value="ECO:0000318"/>
    <property type="project" value="GO_Central"/>
</dbReference>
<gene>
    <name evidence="7" type="ordered locus">BC_1932</name>
</gene>
<dbReference type="PRINTS" id="PR00039">
    <property type="entry name" value="HTHLYSR"/>
</dbReference>
<evidence type="ECO:0000259" key="6">
    <source>
        <dbReference type="PROSITE" id="PS50931"/>
    </source>
</evidence>
<reference evidence="7 8" key="1">
    <citation type="journal article" date="2003" name="Nature">
        <title>Genome sequence of Bacillus cereus and comparative analysis with Bacillus anthracis.</title>
        <authorList>
            <person name="Ivanova N."/>
            <person name="Sorokin A."/>
            <person name="Anderson I."/>
            <person name="Galleron N."/>
            <person name="Candelon B."/>
            <person name="Kapatral V."/>
            <person name="Bhattacharyya A."/>
            <person name="Reznik G."/>
            <person name="Mikhailova N."/>
            <person name="Lapidus A."/>
            <person name="Chu L."/>
            <person name="Mazur M."/>
            <person name="Goltsman E."/>
            <person name="Larsen N."/>
            <person name="D'Souza M."/>
            <person name="Walunas T."/>
            <person name="Grechkin Y."/>
            <person name="Pusch G."/>
            <person name="Haselkorn R."/>
            <person name="Fonstein M."/>
            <person name="Ehrlich S.D."/>
            <person name="Overbeek R."/>
            <person name="Kyrpides N."/>
        </authorList>
    </citation>
    <scope>NUCLEOTIDE SEQUENCE [LARGE SCALE GENOMIC DNA]</scope>
    <source>
        <strain evidence="8">ATCC 14579 / DSM 31 / CCUG 7414 / JCM 2152 / NBRC 15305 / NCIMB 9373 / NCTC 2599 / NRRL B-3711</strain>
    </source>
</reference>
<evidence type="ECO:0000256" key="5">
    <source>
        <dbReference type="ARBA" id="ARBA00023163"/>
    </source>
</evidence>
<sequence>MVSFIMIVHKGLRYMEINDLIIFKTVASEGSISKAAKELGYVQPNVTERIKKLEQELETPLLHRDNKGVSLLPSGDILLDYTNQILTLLEEAKDKIKTSGSSYIIATSQSILTNYLSKRIKENFMNYQIYVENSSHLPKLLQQQKVDMVITYEDDSGAGFKKVFTTSISIGLLKDQEKCIIDYSKELFFVSNDKKCPFRNKTIQFLKENNLSQRQLQQLDSYSLMEEFIQDGKGIAFLPIKNDKLVPIEDVPVEKLAVHFFTNQNSFKQIPDELFG</sequence>
<evidence type="ECO:0000313" key="7">
    <source>
        <dbReference type="EMBL" id="AAP08903.1"/>
    </source>
</evidence>
<dbReference type="SUPFAM" id="SSF46785">
    <property type="entry name" value="Winged helix' DNA-binding domain"/>
    <property type="match status" value="1"/>
</dbReference>
<keyword evidence="4" id="KW-0238">DNA-binding</keyword>
<dbReference type="InterPro" id="IPR036390">
    <property type="entry name" value="WH_DNA-bd_sf"/>
</dbReference>
<dbReference type="PATRIC" id="fig|226900.8.peg.1936"/>
<dbReference type="Pfam" id="PF00126">
    <property type="entry name" value="HTH_1"/>
    <property type="match status" value="1"/>
</dbReference>
<dbReference type="Gene3D" id="1.10.10.10">
    <property type="entry name" value="Winged helix-like DNA-binding domain superfamily/Winged helix DNA-binding domain"/>
    <property type="match status" value="1"/>
</dbReference>
<dbReference type="InterPro" id="IPR036388">
    <property type="entry name" value="WH-like_DNA-bd_sf"/>
</dbReference>
<dbReference type="AlphaFoldDB" id="Q81EN6"/>
<dbReference type="GO" id="GO:0003700">
    <property type="term" value="F:DNA-binding transcription factor activity"/>
    <property type="evidence" value="ECO:0007669"/>
    <property type="project" value="InterPro"/>
</dbReference>
<evidence type="ECO:0000256" key="1">
    <source>
        <dbReference type="ARBA" id="ARBA00009437"/>
    </source>
</evidence>
<protein>
    <recommendedName>
        <fullName evidence="2">HTH-type transcriptional regulator CzcR</fullName>
    </recommendedName>
</protein>
<name>Q81EN6_BACCR</name>
<dbReference type="EMBL" id="AE016877">
    <property type="protein sequence ID" value="AAP08903.1"/>
    <property type="molecule type" value="Genomic_DNA"/>
</dbReference>
<keyword evidence="8" id="KW-1185">Reference proteome</keyword>
<dbReference type="SUPFAM" id="SSF53850">
    <property type="entry name" value="Periplasmic binding protein-like II"/>
    <property type="match status" value="1"/>
</dbReference>
<organism evidence="7 8">
    <name type="scientific">Bacillus cereus (strain ATCC 14579 / DSM 31 / CCUG 7414 / JCM 2152 / NBRC 15305 / NCIMB 9373 / NCTC 2599 / NRRL B-3711)</name>
    <dbReference type="NCBI Taxonomy" id="226900"/>
    <lineage>
        <taxon>Bacteria</taxon>
        <taxon>Bacillati</taxon>
        <taxon>Bacillota</taxon>
        <taxon>Bacilli</taxon>
        <taxon>Bacillales</taxon>
        <taxon>Bacillaceae</taxon>
        <taxon>Bacillus</taxon>
        <taxon>Bacillus cereus group</taxon>
    </lineage>
</organism>
<dbReference type="PROSITE" id="PS50931">
    <property type="entry name" value="HTH_LYSR"/>
    <property type="match status" value="1"/>
</dbReference>
<feature type="domain" description="HTH lysR-type" evidence="6">
    <location>
        <begin position="15"/>
        <end position="72"/>
    </location>
</feature>
<dbReference type="Proteomes" id="UP000001417">
    <property type="component" value="Chromosome"/>
</dbReference>
<dbReference type="InterPro" id="IPR000847">
    <property type="entry name" value="LysR_HTH_N"/>
</dbReference>
<evidence type="ECO:0000256" key="3">
    <source>
        <dbReference type="ARBA" id="ARBA00023015"/>
    </source>
</evidence>
<proteinExistence type="inferred from homology"/>
<keyword evidence="5" id="KW-0804">Transcription</keyword>
<keyword evidence="3" id="KW-0805">Transcription regulation</keyword>